<proteinExistence type="predicted"/>
<accession>A0A1I2KHH1</accession>
<feature type="region of interest" description="Disordered" evidence="1">
    <location>
        <begin position="77"/>
        <end position="113"/>
    </location>
</feature>
<evidence type="ECO:0000313" key="3">
    <source>
        <dbReference type="Proteomes" id="UP000181942"/>
    </source>
</evidence>
<dbReference type="EMBL" id="FONR01000010">
    <property type="protein sequence ID" value="SFF65798.1"/>
    <property type="molecule type" value="Genomic_DNA"/>
</dbReference>
<gene>
    <name evidence="2" type="ORF">SAMN02787118_110114</name>
</gene>
<reference evidence="2 3" key="1">
    <citation type="submission" date="2016-10" db="EMBL/GenBank/DDBJ databases">
        <authorList>
            <person name="de Groot N.N."/>
        </authorList>
    </citation>
    <scope>NUCLEOTIDE SEQUENCE [LARGE SCALE GENOMIC DNA]</scope>
    <source>
        <strain evidence="2 3">OK461</strain>
    </source>
</reference>
<protein>
    <submittedName>
        <fullName evidence="2">Uncharacterized protein</fullName>
    </submittedName>
</protein>
<sequence length="113" mass="12151">MAGLRNLAIGVHRQDGQTNIARDTILAERSWGLGVDLADKPRRLHGAMIDTVRDVVDGWVTPDSDIYVEVANSIADRSPSAAARCEAPPTQAQSPDRGGHDPFNRPLDLLGIA</sequence>
<dbReference type="Proteomes" id="UP000181942">
    <property type="component" value="Unassembled WGS sequence"/>
</dbReference>
<organism evidence="2 3">
    <name type="scientific">Streptomyces mirabilis</name>
    <dbReference type="NCBI Taxonomy" id="68239"/>
    <lineage>
        <taxon>Bacteria</taxon>
        <taxon>Bacillati</taxon>
        <taxon>Actinomycetota</taxon>
        <taxon>Actinomycetes</taxon>
        <taxon>Kitasatosporales</taxon>
        <taxon>Streptomycetaceae</taxon>
        <taxon>Streptomyces</taxon>
    </lineage>
</organism>
<dbReference type="AlphaFoldDB" id="A0A1I2KHH1"/>
<name>A0A1I2KHH1_9ACTN</name>
<evidence type="ECO:0000256" key="1">
    <source>
        <dbReference type="SAM" id="MobiDB-lite"/>
    </source>
</evidence>
<dbReference type="RefSeq" id="WP_256258426.1">
    <property type="nucleotide sequence ID" value="NZ_FONR01000010.1"/>
</dbReference>
<evidence type="ECO:0000313" key="2">
    <source>
        <dbReference type="EMBL" id="SFF65798.1"/>
    </source>
</evidence>